<feature type="compositionally biased region" description="Basic and acidic residues" evidence="1">
    <location>
        <begin position="107"/>
        <end position="118"/>
    </location>
</feature>
<accession>A0A2Z7BVZ6</accession>
<evidence type="ECO:0000313" key="2">
    <source>
        <dbReference type="EMBL" id="KZV38619.1"/>
    </source>
</evidence>
<dbReference type="EMBL" id="KV001781">
    <property type="protein sequence ID" value="KZV38619.1"/>
    <property type="molecule type" value="Genomic_DNA"/>
</dbReference>
<proteinExistence type="predicted"/>
<dbReference type="Proteomes" id="UP000250235">
    <property type="component" value="Unassembled WGS sequence"/>
</dbReference>
<evidence type="ECO:0000313" key="3">
    <source>
        <dbReference type="Proteomes" id="UP000250235"/>
    </source>
</evidence>
<feature type="compositionally biased region" description="Polar residues" evidence="1">
    <location>
        <begin position="97"/>
        <end position="106"/>
    </location>
</feature>
<keyword evidence="2" id="KW-0808">Transferase</keyword>
<feature type="region of interest" description="Disordered" evidence="1">
    <location>
        <begin position="84"/>
        <end position="118"/>
    </location>
</feature>
<name>A0A2Z7BVZ6_9LAMI</name>
<dbReference type="AlphaFoldDB" id="A0A2Z7BVZ6"/>
<keyword evidence="2" id="KW-0418">Kinase</keyword>
<protein>
    <submittedName>
        <fullName evidence="2">Putative receptor-like protein kinase</fullName>
    </submittedName>
</protein>
<keyword evidence="2" id="KW-0675">Receptor</keyword>
<dbReference type="GO" id="GO:0016301">
    <property type="term" value="F:kinase activity"/>
    <property type="evidence" value="ECO:0007669"/>
    <property type="project" value="UniProtKB-KW"/>
</dbReference>
<reference evidence="2 3" key="1">
    <citation type="journal article" date="2015" name="Proc. Natl. Acad. Sci. U.S.A.">
        <title>The resurrection genome of Boea hygrometrica: A blueprint for survival of dehydration.</title>
        <authorList>
            <person name="Xiao L."/>
            <person name="Yang G."/>
            <person name="Zhang L."/>
            <person name="Yang X."/>
            <person name="Zhao S."/>
            <person name="Ji Z."/>
            <person name="Zhou Q."/>
            <person name="Hu M."/>
            <person name="Wang Y."/>
            <person name="Chen M."/>
            <person name="Xu Y."/>
            <person name="Jin H."/>
            <person name="Xiao X."/>
            <person name="Hu G."/>
            <person name="Bao F."/>
            <person name="Hu Y."/>
            <person name="Wan P."/>
            <person name="Li L."/>
            <person name="Deng X."/>
            <person name="Kuang T."/>
            <person name="Xiang C."/>
            <person name="Zhu J.K."/>
            <person name="Oliver M.J."/>
            <person name="He Y."/>
        </authorList>
    </citation>
    <scope>NUCLEOTIDE SEQUENCE [LARGE SCALE GENOMIC DNA]</scope>
    <source>
        <strain evidence="3">cv. XS01</strain>
    </source>
</reference>
<organism evidence="2 3">
    <name type="scientific">Dorcoceras hygrometricum</name>
    <dbReference type="NCBI Taxonomy" id="472368"/>
    <lineage>
        <taxon>Eukaryota</taxon>
        <taxon>Viridiplantae</taxon>
        <taxon>Streptophyta</taxon>
        <taxon>Embryophyta</taxon>
        <taxon>Tracheophyta</taxon>
        <taxon>Spermatophyta</taxon>
        <taxon>Magnoliopsida</taxon>
        <taxon>eudicotyledons</taxon>
        <taxon>Gunneridae</taxon>
        <taxon>Pentapetalae</taxon>
        <taxon>asterids</taxon>
        <taxon>lamiids</taxon>
        <taxon>Lamiales</taxon>
        <taxon>Gesneriaceae</taxon>
        <taxon>Didymocarpoideae</taxon>
        <taxon>Trichosporeae</taxon>
        <taxon>Loxocarpinae</taxon>
        <taxon>Dorcoceras</taxon>
    </lineage>
</organism>
<sequence length="151" mass="16615">MKKAAEALSVDVISSDITISRKIYQQRASTSRVNLELAIAKRCRLHKLIRQRFAFVLKIQQMLFALITSSRKISVGSYIVGSPSASISLPPAGRPDASNSTSSLDMESSRKKADVKESYNPDARYPVAVFEASAVAQSIQSTKKQLLREVL</sequence>
<keyword evidence="3" id="KW-1185">Reference proteome</keyword>
<gene>
    <name evidence="2" type="ORF">F511_01171</name>
</gene>
<evidence type="ECO:0000256" key="1">
    <source>
        <dbReference type="SAM" id="MobiDB-lite"/>
    </source>
</evidence>